<dbReference type="Gene3D" id="3.40.50.1010">
    <property type="entry name" value="5'-nuclease"/>
    <property type="match status" value="1"/>
</dbReference>
<evidence type="ECO:0000256" key="11">
    <source>
        <dbReference type="ARBA" id="ARBA00022932"/>
    </source>
</evidence>
<name>G8TWR5_SULAD</name>
<dbReference type="PRINTS" id="PR00868">
    <property type="entry name" value="DNAPOLI"/>
</dbReference>
<dbReference type="GO" id="GO:0006302">
    <property type="term" value="P:double-strand break repair"/>
    <property type="evidence" value="ECO:0007669"/>
    <property type="project" value="TreeGrafter"/>
</dbReference>
<dbReference type="Gene3D" id="1.20.1060.10">
    <property type="entry name" value="Taq DNA Polymerase, Chain T, domain 4"/>
    <property type="match status" value="1"/>
</dbReference>
<dbReference type="GO" id="GO:0008409">
    <property type="term" value="F:5'-3' exonuclease activity"/>
    <property type="evidence" value="ECO:0007669"/>
    <property type="project" value="UniProtKB-UniRule"/>
</dbReference>
<dbReference type="SMART" id="SM00279">
    <property type="entry name" value="HhH2"/>
    <property type="match status" value="1"/>
</dbReference>
<dbReference type="PATRIC" id="fig|679936.5.peg.2683"/>
<dbReference type="FunFam" id="3.40.50.1010:FF:000001">
    <property type="entry name" value="DNA polymerase I"/>
    <property type="match status" value="1"/>
</dbReference>
<dbReference type="SMART" id="SM00482">
    <property type="entry name" value="POLAc"/>
    <property type="match status" value="1"/>
</dbReference>
<keyword evidence="8 16" id="KW-0227">DNA damage</keyword>
<dbReference type="Pfam" id="PF00476">
    <property type="entry name" value="DNA_pol_A"/>
    <property type="match status" value="1"/>
</dbReference>
<evidence type="ECO:0000256" key="16">
    <source>
        <dbReference type="RuleBase" id="RU004460"/>
    </source>
</evidence>
<keyword evidence="7" id="KW-0540">Nuclease</keyword>
<comment type="similarity">
    <text evidence="1 16">Belongs to the DNA polymerase type-A family.</text>
</comment>
<dbReference type="PROSITE" id="PS00447">
    <property type="entry name" value="DNA_POLYMERASE_A"/>
    <property type="match status" value="1"/>
</dbReference>
<reference evidence="19 20" key="2">
    <citation type="journal article" date="2012" name="Stand. Genomic Sci.">
        <title>Complete genome sequence of the moderately thermophilic mineral-sulfide-oxidizing firmicute Sulfobacillus acidophilus type strain (NAL(T)).</title>
        <authorList>
            <person name="Anderson I."/>
            <person name="Chertkov O."/>
            <person name="Chen A."/>
            <person name="Saunders E."/>
            <person name="Lapidus A."/>
            <person name="Nolan M."/>
            <person name="Lucas S."/>
            <person name="Hammon N."/>
            <person name="Deshpande S."/>
            <person name="Cheng J.F."/>
            <person name="Han C."/>
            <person name="Tapia R."/>
            <person name="Goodwin L.A."/>
            <person name="Pitluck S."/>
            <person name="Liolios K."/>
            <person name="Pagani I."/>
            <person name="Ivanova N."/>
            <person name="Mikhailova N."/>
            <person name="Pati A."/>
            <person name="Palaniappan K."/>
            <person name="Land M."/>
            <person name="Pan C."/>
            <person name="Rohde M."/>
            <person name="Pukall R."/>
            <person name="Goker M."/>
            <person name="Detter J.C."/>
            <person name="Woyke T."/>
            <person name="Bristow J."/>
            <person name="Eisen J.A."/>
            <person name="Markowitz V."/>
            <person name="Hugenholtz P."/>
            <person name="Kyrpides N.C."/>
            <person name="Klenk H.P."/>
            <person name="Mavromatis K."/>
        </authorList>
    </citation>
    <scope>NUCLEOTIDE SEQUENCE [LARGE SCALE GENOMIC DNA]</scope>
    <source>
        <strain evidence="20">ATCC 700253 / DSM 10332 / NAL</strain>
    </source>
</reference>
<dbReference type="InterPro" id="IPR018320">
    <property type="entry name" value="DNA_polymerase_1"/>
</dbReference>
<dbReference type="GO" id="GO:0006261">
    <property type="term" value="P:DNA-templated DNA replication"/>
    <property type="evidence" value="ECO:0007669"/>
    <property type="project" value="UniProtKB-UniRule"/>
</dbReference>
<dbReference type="InterPro" id="IPR036279">
    <property type="entry name" value="5-3_exonuclease_C_sf"/>
</dbReference>
<dbReference type="FunFam" id="1.10.150.20:FF:000002">
    <property type="entry name" value="DNA polymerase I"/>
    <property type="match status" value="1"/>
</dbReference>
<evidence type="ECO:0000259" key="18">
    <source>
        <dbReference type="SMART" id="SM00482"/>
    </source>
</evidence>
<dbReference type="NCBIfam" id="TIGR00593">
    <property type="entry name" value="pola"/>
    <property type="match status" value="1"/>
</dbReference>
<organism evidence="19 20">
    <name type="scientific">Sulfobacillus acidophilus (strain ATCC 700253 / DSM 10332 / NAL)</name>
    <dbReference type="NCBI Taxonomy" id="679936"/>
    <lineage>
        <taxon>Bacteria</taxon>
        <taxon>Bacillati</taxon>
        <taxon>Bacillota</taxon>
        <taxon>Clostridia</taxon>
        <taxon>Eubacteriales</taxon>
        <taxon>Clostridiales Family XVII. Incertae Sedis</taxon>
        <taxon>Sulfobacillus</taxon>
    </lineage>
</organism>
<dbReference type="Proteomes" id="UP000005439">
    <property type="component" value="Chromosome"/>
</dbReference>
<comment type="function">
    <text evidence="16">In addition to polymerase activity, this DNA polymerase exhibits 5'-3' exonuclease activity.</text>
</comment>
<keyword evidence="5 16" id="KW-0548">Nucleotidyltransferase</keyword>
<dbReference type="SUPFAM" id="SSF47807">
    <property type="entry name" value="5' to 3' exonuclease, C-terminal subdomain"/>
    <property type="match status" value="1"/>
</dbReference>
<comment type="catalytic activity">
    <reaction evidence="14 16">
        <text>DNA(n) + a 2'-deoxyribonucleoside 5'-triphosphate = DNA(n+1) + diphosphate</text>
        <dbReference type="Rhea" id="RHEA:22508"/>
        <dbReference type="Rhea" id="RHEA-COMP:17339"/>
        <dbReference type="Rhea" id="RHEA-COMP:17340"/>
        <dbReference type="ChEBI" id="CHEBI:33019"/>
        <dbReference type="ChEBI" id="CHEBI:61560"/>
        <dbReference type="ChEBI" id="CHEBI:173112"/>
        <dbReference type="EC" id="2.7.7.7"/>
    </reaction>
</comment>
<evidence type="ECO:0000256" key="3">
    <source>
        <dbReference type="ARBA" id="ARBA00020311"/>
    </source>
</evidence>
<dbReference type="InterPro" id="IPR019760">
    <property type="entry name" value="DNA-dir_DNA_pol_A_CS"/>
</dbReference>
<dbReference type="InterPro" id="IPR043502">
    <property type="entry name" value="DNA/RNA_pol_sf"/>
</dbReference>
<evidence type="ECO:0000256" key="8">
    <source>
        <dbReference type="ARBA" id="ARBA00022763"/>
    </source>
</evidence>
<proteinExistence type="inferred from homology"/>
<keyword evidence="6 16" id="KW-0235">DNA replication</keyword>
<evidence type="ECO:0000259" key="17">
    <source>
        <dbReference type="SMART" id="SM00475"/>
    </source>
</evidence>
<dbReference type="CDD" id="cd09859">
    <property type="entry name" value="PIN_53EXO"/>
    <property type="match status" value="1"/>
</dbReference>
<feature type="domain" description="DNA-directed DNA polymerase family A palm" evidence="18">
    <location>
        <begin position="590"/>
        <end position="796"/>
    </location>
</feature>
<sequence length="841" mass="94061">MPTQLLVDGHSLLFRAYHALPPLATAAGVPTGALHGFASMLLKVVTEERPDRVVVVFDAPSQTFRHEAFETYKAQREEAPVDFRQQVPLVQEWLQLMAIPVLVIPGYEADDTLGTLATMGQQRGYHTLILSGDRDLLQLVNAGVTVLLTARRGISEIERMDRDAVKQKMGVYPEEIPDLKGLMGDSSDNIPGIPGIGAKTAVALIERYHHIDALYEALEELDNPRWAKLLRDQGALARQYRDLATIVTTVPLDWPEVTEPYQVPDTPALRDFLRRLELHAVAKRLGLETASEPVSADWPTVRERQAPTPEGDRLYYVWWDNKTLWLYDPDEQAYWRTAFDAAAFGGRWIVWDAKSFYRQALASGLPLPPIVHDGEVLAYLLDAEAGSYGLPDVARRYQLPLPTNPLESLLTMARLWPRLERELTEAGLAPLYHDVERPLTAILAGMEHVGVRVDAERLKALGAELDEALVRLEKDIYELAGSTFNINSPAQLGDVLFNRLGLPVVKRTKTGWSTDAETLETLAPLHPVVDKVLQYRQLMKLKGTYVDGLLPLIGPDARIHTTFHQTGTATGRLSSSDPNLQNIPVRVPLGRRIRGVFVPSTGRELLAADYSQIELRILAHLADDEHLRAAFEAGEDIHRRTASEIFGIPWEAVDNVWRSRAKAVNFGIIYGISDFGLARDTGVSRQEAHDYIARYFARYPKLKQYFDQVVETARETGEVRTILGRRRPLPDIRSKNRIKRQYAERMAMNTAIQGSAADLIKAAMVRLQQATGAAGLQSQLILQVHDELIWDAVPEELPTLLELAASHMTRALALSVPLVVEFKRGLTWETMEPIEGTAHHA</sequence>
<accession>G8TWR5</accession>
<dbReference type="InterPro" id="IPR029060">
    <property type="entry name" value="PIN-like_dom_sf"/>
</dbReference>
<dbReference type="InterPro" id="IPR001098">
    <property type="entry name" value="DNA-dir_DNA_pol_A_palm_dom"/>
</dbReference>
<dbReference type="Gene3D" id="3.30.70.370">
    <property type="match status" value="1"/>
</dbReference>
<dbReference type="InterPro" id="IPR002298">
    <property type="entry name" value="DNA_polymerase_A"/>
</dbReference>
<keyword evidence="12 16" id="KW-0238">DNA-binding</keyword>
<evidence type="ECO:0000256" key="15">
    <source>
        <dbReference type="NCBIfam" id="TIGR00593"/>
    </source>
</evidence>
<keyword evidence="9 16" id="KW-0378">Hydrolase</keyword>
<dbReference type="SUPFAM" id="SSF56672">
    <property type="entry name" value="DNA/RNA polymerases"/>
    <property type="match status" value="1"/>
</dbReference>
<dbReference type="STRING" id="679936.Sulac_2592"/>
<dbReference type="PANTHER" id="PTHR10133">
    <property type="entry name" value="DNA POLYMERASE I"/>
    <property type="match status" value="1"/>
</dbReference>
<dbReference type="PANTHER" id="PTHR10133:SF27">
    <property type="entry name" value="DNA POLYMERASE NU"/>
    <property type="match status" value="1"/>
</dbReference>
<keyword evidence="13 16" id="KW-0234">DNA repair</keyword>
<dbReference type="InterPro" id="IPR008918">
    <property type="entry name" value="HhH2"/>
</dbReference>
<evidence type="ECO:0000313" key="19">
    <source>
        <dbReference type="EMBL" id="AEW06054.1"/>
    </source>
</evidence>
<dbReference type="FunFam" id="1.10.150.20:FF:000003">
    <property type="entry name" value="DNA polymerase I"/>
    <property type="match status" value="1"/>
</dbReference>
<feature type="domain" description="5'-3' exonuclease" evidence="17">
    <location>
        <begin position="1"/>
        <end position="260"/>
    </location>
</feature>
<dbReference type="CDD" id="cd09898">
    <property type="entry name" value="H3TH_53EXO"/>
    <property type="match status" value="1"/>
</dbReference>
<comment type="subunit">
    <text evidence="16">Single-chain monomer with multiple functions.</text>
</comment>
<evidence type="ECO:0000256" key="1">
    <source>
        <dbReference type="ARBA" id="ARBA00007705"/>
    </source>
</evidence>
<keyword evidence="11 16" id="KW-0239">DNA-directed DNA polymerase</keyword>
<keyword evidence="10 16" id="KW-0269">Exonuclease</keyword>
<dbReference type="AlphaFoldDB" id="G8TWR5"/>
<dbReference type="CDD" id="cd08637">
    <property type="entry name" value="DNA_pol_A_pol_I_C"/>
    <property type="match status" value="1"/>
</dbReference>
<dbReference type="InterPro" id="IPR012337">
    <property type="entry name" value="RNaseH-like_sf"/>
</dbReference>
<dbReference type="InterPro" id="IPR036397">
    <property type="entry name" value="RNaseH_sf"/>
</dbReference>
<evidence type="ECO:0000256" key="4">
    <source>
        <dbReference type="ARBA" id="ARBA00022679"/>
    </source>
</evidence>
<evidence type="ECO:0000256" key="9">
    <source>
        <dbReference type="ARBA" id="ARBA00022801"/>
    </source>
</evidence>
<dbReference type="InterPro" id="IPR020045">
    <property type="entry name" value="DNA_polI_H3TH"/>
</dbReference>
<dbReference type="Gene3D" id="3.30.420.10">
    <property type="entry name" value="Ribonuclease H-like superfamily/Ribonuclease H"/>
    <property type="match status" value="1"/>
</dbReference>
<evidence type="ECO:0000256" key="6">
    <source>
        <dbReference type="ARBA" id="ARBA00022705"/>
    </source>
</evidence>
<keyword evidence="20" id="KW-1185">Reference proteome</keyword>
<evidence type="ECO:0000256" key="2">
    <source>
        <dbReference type="ARBA" id="ARBA00012417"/>
    </source>
</evidence>
<dbReference type="HOGENOM" id="CLU_004675_0_0_9"/>
<reference evidence="20" key="1">
    <citation type="submission" date="2011-12" db="EMBL/GenBank/DDBJ databases">
        <title>The complete genome of chromosome of Sulfobacillus acidophilus DSM 10332.</title>
        <authorList>
            <person name="Lucas S."/>
            <person name="Han J."/>
            <person name="Lapidus A."/>
            <person name="Bruce D."/>
            <person name="Goodwin L."/>
            <person name="Pitluck S."/>
            <person name="Peters L."/>
            <person name="Kyrpides N."/>
            <person name="Mavromatis K."/>
            <person name="Ivanova N."/>
            <person name="Mikhailova N."/>
            <person name="Chertkov O."/>
            <person name="Saunders E."/>
            <person name="Detter J.C."/>
            <person name="Tapia R."/>
            <person name="Han C."/>
            <person name="Land M."/>
            <person name="Hauser L."/>
            <person name="Markowitz V."/>
            <person name="Cheng J.-F."/>
            <person name="Hugenholtz P."/>
            <person name="Woyke T."/>
            <person name="Wu D."/>
            <person name="Pukall R."/>
            <person name="Gehrich-Schroeter G."/>
            <person name="Schneider S."/>
            <person name="Klenk H.-P."/>
            <person name="Eisen J.A."/>
        </authorList>
    </citation>
    <scope>NUCLEOTIDE SEQUENCE [LARGE SCALE GENOMIC DNA]</scope>
    <source>
        <strain evidence="20">ATCC 700253 / DSM 10332 / NAL</strain>
    </source>
</reference>
<dbReference type="SMART" id="SM00475">
    <property type="entry name" value="53EXOc"/>
    <property type="match status" value="1"/>
</dbReference>
<dbReference type="Pfam" id="PF01367">
    <property type="entry name" value="5_3_exonuc"/>
    <property type="match status" value="1"/>
</dbReference>
<dbReference type="InterPro" id="IPR020046">
    <property type="entry name" value="5-3_exonucl_a-hlix_arch_N"/>
</dbReference>
<evidence type="ECO:0000256" key="13">
    <source>
        <dbReference type="ARBA" id="ARBA00023204"/>
    </source>
</evidence>
<evidence type="ECO:0000256" key="7">
    <source>
        <dbReference type="ARBA" id="ARBA00022722"/>
    </source>
</evidence>
<evidence type="ECO:0000313" key="20">
    <source>
        <dbReference type="Proteomes" id="UP000005439"/>
    </source>
</evidence>
<gene>
    <name evidence="16" type="primary">polA</name>
    <name evidence="19" type="ordered locus">Sulac_2592</name>
</gene>
<dbReference type="EC" id="2.7.7.7" evidence="2 15"/>
<dbReference type="SUPFAM" id="SSF53098">
    <property type="entry name" value="Ribonuclease H-like"/>
    <property type="match status" value="1"/>
</dbReference>
<dbReference type="InterPro" id="IPR002421">
    <property type="entry name" value="5-3_exonuclease"/>
</dbReference>
<protein>
    <recommendedName>
        <fullName evidence="3 15">DNA polymerase I</fullName>
        <ecNumber evidence="2 15">2.7.7.7</ecNumber>
    </recommendedName>
</protein>
<evidence type="ECO:0000256" key="5">
    <source>
        <dbReference type="ARBA" id="ARBA00022695"/>
    </source>
</evidence>
<dbReference type="GO" id="GO:0003887">
    <property type="term" value="F:DNA-directed DNA polymerase activity"/>
    <property type="evidence" value="ECO:0007669"/>
    <property type="project" value="UniProtKB-UniRule"/>
</dbReference>
<dbReference type="KEGG" id="sap:Sulac_2592"/>
<dbReference type="Pfam" id="PF02739">
    <property type="entry name" value="5_3_exonuc_N"/>
    <property type="match status" value="1"/>
</dbReference>
<dbReference type="Gene3D" id="1.10.150.20">
    <property type="entry name" value="5' to 3' exonuclease, C-terminal subdomain"/>
    <property type="match status" value="2"/>
</dbReference>
<dbReference type="FunFam" id="1.20.1060.10:FF:000001">
    <property type="entry name" value="DNA polymerase I"/>
    <property type="match status" value="1"/>
</dbReference>
<evidence type="ECO:0000256" key="10">
    <source>
        <dbReference type="ARBA" id="ARBA00022839"/>
    </source>
</evidence>
<keyword evidence="4 16" id="KW-0808">Transferase</keyword>
<dbReference type="GO" id="GO:0003677">
    <property type="term" value="F:DNA binding"/>
    <property type="evidence" value="ECO:0007669"/>
    <property type="project" value="UniProtKB-UniRule"/>
</dbReference>
<dbReference type="EMBL" id="CP003179">
    <property type="protein sequence ID" value="AEW06054.1"/>
    <property type="molecule type" value="Genomic_DNA"/>
</dbReference>
<evidence type="ECO:0000256" key="14">
    <source>
        <dbReference type="ARBA" id="ARBA00049244"/>
    </source>
</evidence>
<dbReference type="SUPFAM" id="SSF88723">
    <property type="entry name" value="PIN domain-like"/>
    <property type="match status" value="1"/>
</dbReference>
<evidence type="ECO:0000256" key="12">
    <source>
        <dbReference type="ARBA" id="ARBA00023125"/>
    </source>
</evidence>